<organism evidence="2 3">
    <name type="scientific">Hyaloscypha variabilis (strain UAMH 11265 / GT02V1 / F)</name>
    <name type="common">Meliniomyces variabilis</name>
    <dbReference type="NCBI Taxonomy" id="1149755"/>
    <lineage>
        <taxon>Eukaryota</taxon>
        <taxon>Fungi</taxon>
        <taxon>Dikarya</taxon>
        <taxon>Ascomycota</taxon>
        <taxon>Pezizomycotina</taxon>
        <taxon>Leotiomycetes</taxon>
        <taxon>Helotiales</taxon>
        <taxon>Hyaloscyphaceae</taxon>
        <taxon>Hyaloscypha</taxon>
        <taxon>Hyaloscypha variabilis</taxon>
    </lineage>
</organism>
<dbReference type="Gene3D" id="1.20.58.340">
    <property type="entry name" value="Magnesium transport protein CorA, transmembrane region"/>
    <property type="match status" value="1"/>
</dbReference>
<keyword evidence="1" id="KW-0472">Membrane</keyword>
<proteinExistence type="predicted"/>
<dbReference type="Proteomes" id="UP000235786">
    <property type="component" value="Unassembled WGS sequence"/>
</dbReference>
<reference evidence="2 3" key="1">
    <citation type="submission" date="2016-04" db="EMBL/GenBank/DDBJ databases">
        <title>A degradative enzymes factory behind the ericoid mycorrhizal symbiosis.</title>
        <authorList>
            <consortium name="DOE Joint Genome Institute"/>
            <person name="Martino E."/>
            <person name="Morin E."/>
            <person name="Grelet G."/>
            <person name="Kuo A."/>
            <person name="Kohler A."/>
            <person name="Daghino S."/>
            <person name="Barry K."/>
            <person name="Choi C."/>
            <person name="Cichocki N."/>
            <person name="Clum A."/>
            <person name="Copeland A."/>
            <person name="Hainaut M."/>
            <person name="Haridas S."/>
            <person name="Labutti K."/>
            <person name="Lindquist E."/>
            <person name="Lipzen A."/>
            <person name="Khouja H.-R."/>
            <person name="Murat C."/>
            <person name="Ohm R."/>
            <person name="Olson A."/>
            <person name="Spatafora J."/>
            <person name="Veneault-Fourrey C."/>
            <person name="Henrissat B."/>
            <person name="Grigoriev I."/>
            <person name="Martin F."/>
            <person name="Perotto S."/>
        </authorList>
    </citation>
    <scope>NUCLEOTIDE SEQUENCE [LARGE SCALE GENOMIC DNA]</scope>
    <source>
        <strain evidence="2 3">F</strain>
    </source>
</reference>
<evidence type="ECO:0008006" key="4">
    <source>
        <dbReference type="Google" id="ProtNLM"/>
    </source>
</evidence>
<keyword evidence="1" id="KW-1133">Transmembrane helix</keyword>
<evidence type="ECO:0000313" key="3">
    <source>
        <dbReference type="Proteomes" id="UP000235786"/>
    </source>
</evidence>
<accession>A0A2J6RU50</accession>
<dbReference type="OrthoDB" id="2830640at2759"/>
<protein>
    <recommendedName>
        <fullName evidence="4">Cora-domain-containing protein</fullName>
    </recommendedName>
</protein>
<feature type="transmembrane region" description="Helical" evidence="1">
    <location>
        <begin position="387"/>
        <end position="412"/>
    </location>
</feature>
<dbReference type="STRING" id="1149755.A0A2J6RU50"/>
<name>A0A2J6RU50_HYAVF</name>
<keyword evidence="3" id="KW-1185">Reference proteome</keyword>
<dbReference type="EMBL" id="KZ613943">
    <property type="protein sequence ID" value="PMD42047.1"/>
    <property type="molecule type" value="Genomic_DNA"/>
</dbReference>
<evidence type="ECO:0000256" key="1">
    <source>
        <dbReference type="SAM" id="Phobius"/>
    </source>
</evidence>
<feature type="transmembrane region" description="Helical" evidence="1">
    <location>
        <begin position="424"/>
        <end position="447"/>
    </location>
</feature>
<gene>
    <name evidence="2" type="ORF">L207DRAFT_631910</name>
</gene>
<sequence>MPGILPMKIIRVGDAVESDLEPAYVIGLGERVQLKKEWFQPNNRGVAFHHIHLAIKEPTASKSILEEKEVEPGRLELQIHNIEKAEDAAFSLKLLFCTSQVAREPLLRKFPFSKEILQVLSRQWHLPALFLPPAFPASSLISLTKPDGLPDGNFSSLFMSTEEQAHMPFSLCVSKVPSKNMISVLIIGLSQKQREFISSQLRGLEEVSLVKNELLIPLLVLITNYKSLSHDISKFSPRMLEIGTETGIYRKLAVDPRRGKHLDLDEAILELTTIADHIHFALCKLKTLNRFVTVIKNLVVKKSKNGEITPEYIRTRLAYLQTAISGMFDLLTYNQQKQQSLVQTITSLTAQNDNRLNIQIAEDSRRTAAQSNAMAIASQIESINMRLIAVVTLIFLPATCTATLFSTSFFSFQNPAQPKVVSAWIWLYVVITVSLMVALGFTWRWLIRSDKRLSNLQKTQVEMEKKCSNHFPIPKSAVALANLI</sequence>
<evidence type="ECO:0000313" key="2">
    <source>
        <dbReference type="EMBL" id="PMD42047.1"/>
    </source>
</evidence>
<keyword evidence="1" id="KW-0812">Transmembrane</keyword>
<dbReference type="AlphaFoldDB" id="A0A2J6RU50"/>